<sequence length="123" mass="14146">MTRFTVVEICSINYAELLLPKLRRYHVSRKRLPGWIQKTALTRCGYTRLRARLACRIELTMGSYIRFTSKWNPIHSMYFDANLTVDGHAVKVEAHEFRGSPEIDTAISCCGSSSLPSQHQRTQ</sequence>
<evidence type="ECO:0000313" key="1">
    <source>
        <dbReference type="EMBL" id="KAA8567879.1"/>
    </source>
</evidence>
<evidence type="ECO:0000313" key="2">
    <source>
        <dbReference type="Proteomes" id="UP000322873"/>
    </source>
</evidence>
<reference evidence="1 2" key="1">
    <citation type="submission" date="2019-06" db="EMBL/GenBank/DDBJ databases">
        <title>Genome Sequence of the Brown Rot Fungal Pathogen Monilinia fructicola.</title>
        <authorList>
            <person name="De Miccolis Angelini R.M."/>
            <person name="Landi L."/>
            <person name="Abate D."/>
            <person name="Pollastro S."/>
            <person name="Romanazzi G."/>
            <person name="Faretra F."/>
        </authorList>
    </citation>
    <scope>NUCLEOTIDE SEQUENCE [LARGE SCALE GENOMIC DNA]</scope>
    <source>
        <strain evidence="1 2">Mfrc123</strain>
    </source>
</reference>
<gene>
    <name evidence="1" type="ORF">EYC84_008327</name>
</gene>
<proteinExistence type="predicted"/>
<accession>A0A5M9JIR8</accession>
<dbReference type="Proteomes" id="UP000322873">
    <property type="component" value="Unassembled WGS sequence"/>
</dbReference>
<organism evidence="1 2">
    <name type="scientific">Monilinia fructicola</name>
    <name type="common">Brown rot fungus</name>
    <name type="synonym">Ciboria fructicola</name>
    <dbReference type="NCBI Taxonomy" id="38448"/>
    <lineage>
        <taxon>Eukaryota</taxon>
        <taxon>Fungi</taxon>
        <taxon>Dikarya</taxon>
        <taxon>Ascomycota</taxon>
        <taxon>Pezizomycotina</taxon>
        <taxon>Leotiomycetes</taxon>
        <taxon>Helotiales</taxon>
        <taxon>Sclerotiniaceae</taxon>
        <taxon>Monilinia</taxon>
    </lineage>
</organism>
<keyword evidence="2" id="KW-1185">Reference proteome</keyword>
<name>A0A5M9JIR8_MONFR</name>
<comment type="caution">
    <text evidence="1">The sequence shown here is derived from an EMBL/GenBank/DDBJ whole genome shotgun (WGS) entry which is preliminary data.</text>
</comment>
<protein>
    <submittedName>
        <fullName evidence="1">Uncharacterized protein</fullName>
    </submittedName>
</protein>
<dbReference type="EMBL" id="VICG01000010">
    <property type="protein sequence ID" value="KAA8567879.1"/>
    <property type="molecule type" value="Genomic_DNA"/>
</dbReference>
<dbReference type="AlphaFoldDB" id="A0A5M9JIR8"/>